<accession>A0ABX0I4V7</accession>
<dbReference type="RefSeq" id="WP_166075564.1">
    <property type="nucleotide sequence ID" value="NZ_JAAJBT010000001.1"/>
</dbReference>
<name>A0ABX0I4V7_9FLAO</name>
<keyword evidence="2" id="KW-1185">Reference proteome</keyword>
<reference evidence="1 2" key="1">
    <citation type="submission" date="2020-02" db="EMBL/GenBank/DDBJ databases">
        <authorList>
            <person name="Chen W.-M."/>
        </authorList>
    </citation>
    <scope>NUCLEOTIDE SEQUENCE [LARGE SCALE GENOMIC DNA]</scope>
    <source>
        <strain evidence="1 2">KDG-16</strain>
    </source>
</reference>
<sequence>MKKMLFGLIATVMMSVSGNAQKISNEEARLYSAKVMVEFKNTLQPAFNESKSFEEFIKNVTGPYNPQGKITNVGHDVLKVAYTFMLEKVSDDKIVQTYNGLEIGNVFKYLKENPSLSEGSIFGIKSDVTKNVNAFNSTVVNNSNFRCCFFCFRCHLQTVFGEEAGDVILDAIVEAIVTFVKNLSKR</sequence>
<protein>
    <submittedName>
        <fullName evidence="1">Uncharacterized protein</fullName>
    </submittedName>
</protein>
<organism evidence="1 2">
    <name type="scientific">Flavobacterium difficile</name>
    <dbReference type="NCBI Taxonomy" id="2709659"/>
    <lineage>
        <taxon>Bacteria</taxon>
        <taxon>Pseudomonadati</taxon>
        <taxon>Bacteroidota</taxon>
        <taxon>Flavobacteriia</taxon>
        <taxon>Flavobacteriales</taxon>
        <taxon>Flavobacteriaceae</taxon>
        <taxon>Flavobacterium</taxon>
    </lineage>
</organism>
<dbReference type="Proteomes" id="UP000800984">
    <property type="component" value="Unassembled WGS sequence"/>
</dbReference>
<comment type="caution">
    <text evidence="1">The sequence shown here is derived from an EMBL/GenBank/DDBJ whole genome shotgun (WGS) entry which is preliminary data.</text>
</comment>
<evidence type="ECO:0000313" key="1">
    <source>
        <dbReference type="EMBL" id="NHM00526.1"/>
    </source>
</evidence>
<gene>
    <name evidence="1" type="ORF">G4D72_00210</name>
</gene>
<evidence type="ECO:0000313" key="2">
    <source>
        <dbReference type="Proteomes" id="UP000800984"/>
    </source>
</evidence>
<proteinExistence type="predicted"/>
<dbReference type="EMBL" id="JAAJBT010000001">
    <property type="protein sequence ID" value="NHM00526.1"/>
    <property type="molecule type" value="Genomic_DNA"/>
</dbReference>